<dbReference type="SUPFAM" id="SSF81324">
    <property type="entry name" value="Voltage-gated potassium channels"/>
    <property type="match status" value="1"/>
</dbReference>
<keyword evidence="3 5" id="KW-1133">Transmembrane helix</keyword>
<protein>
    <recommendedName>
        <fullName evidence="6">Ion transport domain-containing protein</fullName>
    </recommendedName>
</protein>
<gene>
    <name evidence="7" type="ORF">BaRGS_00039946</name>
</gene>
<dbReference type="EMBL" id="JACVVK020000741">
    <property type="protein sequence ID" value="KAK7450493.1"/>
    <property type="molecule type" value="Genomic_DNA"/>
</dbReference>
<comment type="caution">
    <text evidence="7">The sequence shown here is derived from an EMBL/GenBank/DDBJ whole genome shotgun (WGS) entry which is preliminary data.</text>
</comment>
<evidence type="ECO:0000256" key="3">
    <source>
        <dbReference type="ARBA" id="ARBA00022989"/>
    </source>
</evidence>
<feature type="transmembrane region" description="Helical" evidence="5">
    <location>
        <begin position="167"/>
        <end position="191"/>
    </location>
</feature>
<evidence type="ECO:0000313" key="7">
    <source>
        <dbReference type="EMBL" id="KAK7450493.1"/>
    </source>
</evidence>
<proteinExistence type="predicted"/>
<keyword evidence="8" id="KW-1185">Reference proteome</keyword>
<evidence type="ECO:0000256" key="1">
    <source>
        <dbReference type="ARBA" id="ARBA00004141"/>
    </source>
</evidence>
<keyword evidence="2 5" id="KW-0812">Transmembrane</keyword>
<dbReference type="InterPro" id="IPR050866">
    <property type="entry name" value="CNG_cation_channel"/>
</dbReference>
<dbReference type="AlphaFoldDB" id="A0ABD0J1V2"/>
<feature type="non-terminal residue" evidence="7">
    <location>
        <position position="330"/>
    </location>
</feature>
<evidence type="ECO:0000259" key="6">
    <source>
        <dbReference type="Pfam" id="PF00520"/>
    </source>
</evidence>
<dbReference type="PANTHER" id="PTHR45638">
    <property type="entry name" value="CYCLIC NUCLEOTIDE-GATED CATION CHANNEL SUBUNIT A"/>
    <property type="match status" value="1"/>
</dbReference>
<dbReference type="Gene3D" id="1.10.287.70">
    <property type="match status" value="1"/>
</dbReference>
<dbReference type="PANTHER" id="PTHR45638:SF7">
    <property type="entry name" value="CYCLIC NUCLEOTIDE-GATED ION CHANNEL-LIKE, ISOFORM E"/>
    <property type="match status" value="1"/>
</dbReference>
<dbReference type="Pfam" id="PF00520">
    <property type="entry name" value="Ion_trans"/>
    <property type="match status" value="1"/>
</dbReference>
<dbReference type="Proteomes" id="UP001519460">
    <property type="component" value="Unassembled WGS sequence"/>
</dbReference>
<name>A0ABD0J1V2_9CAEN</name>
<feature type="transmembrane region" description="Helical" evidence="5">
    <location>
        <begin position="35"/>
        <end position="52"/>
    </location>
</feature>
<evidence type="ECO:0000256" key="4">
    <source>
        <dbReference type="ARBA" id="ARBA00023136"/>
    </source>
</evidence>
<feature type="domain" description="Ion transport" evidence="6">
    <location>
        <begin position="39"/>
        <end position="258"/>
    </location>
</feature>
<evidence type="ECO:0000313" key="8">
    <source>
        <dbReference type="Proteomes" id="UP001519460"/>
    </source>
</evidence>
<organism evidence="7 8">
    <name type="scientific">Batillaria attramentaria</name>
    <dbReference type="NCBI Taxonomy" id="370345"/>
    <lineage>
        <taxon>Eukaryota</taxon>
        <taxon>Metazoa</taxon>
        <taxon>Spiralia</taxon>
        <taxon>Lophotrochozoa</taxon>
        <taxon>Mollusca</taxon>
        <taxon>Gastropoda</taxon>
        <taxon>Caenogastropoda</taxon>
        <taxon>Sorbeoconcha</taxon>
        <taxon>Cerithioidea</taxon>
        <taxon>Batillariidae</taxon>
        <taxon>Batillaria</taxon>
    </lineage>
</organism>
<dbReference type="InterPro" id="IPR005821">
    <property type="entry name" value="Ion_trans_dom"/>
</dbReference>
<accession>A0ABD0J1V2</accession>
<reference evidence="7 8" key="1">
    <citation type="journal article" date="2023" name="Sci. Data">
        <title>Genome assembly of the Korean intertidal mud-creeper Batillaria attramentaria.</title>
        <authorList>
            <person name="Patra A.K."/>
            <person name="Ho P.T."/>
            <person name="Jun S."/>
            <person name="Lee S.J."/>
            <person name="Kim Y."/>
            <person name="Won Y.J."/>
        </authorList>
    </citation>
    <scope>NUCLEOTIDE SEQUENCE [LARGE SCALE GENOMIC DNA]</scope>
    <source>
        <strain evidence="7">Wonlab-2016</strain>
    </source>
</reference>
<evidence type="ECO:0000256" key="2">
    <source>
        <dbReference type="ARBA" id="ARBA00022692"/>
    </source>
</evidence>
<comment type="subcellular location">
    <subcellularLocation>
        <location evidence="1">Membrane</location>
        <topology evidence="1">Multi-pass membrane protein</topology>
    </subcellularLocation>
</comment>
<keyword evidence="4 5" id="KW-0472">Membrane</keyword>
<sequence>MHYSQETHCEAGLDVHPKRSFKPPRNLAVQHDGNFMFNWLGVVTVAVLYNLWTCILRQAFREVQDSCHACWFTFDALCDVVYLLDILVQFRTGYLNQGLMVYDSKKLARRYIQSKLLYVDALCLMPLDFLQFYIGVHPMIRFPRFLKVYRTFRFLHMLESRTAYPNLIRVANLTHILFLGAHWFAAFYYMISEAEDFKGKWSYPKPVGPYAYISRKYLASLFWSTLTLTTIGDLPPPDDSKDVCLGMFVPFVRLSVSLLSSSIFSHCAQPPFLSDALSPRLEKREIGDFCTEVSKKASAFVSKRHGESVHYLFLSLSALMGTRNISLMKN</sequence>
<evidence type="ECO:0000256" key="5">
    <source>
        <dbReference type="SAM" id="Phobius"/>
    </source>
</evidence>
<dbReference type="GO" id="GO:0016020">
    <property type="term" value="C:membrane"/>
    <property type="evidence" value="ECO:0007669"/>
    <property type="project" value="UniProtKB-SubCell"/>
</dbReference>